<evidence type="ECO:0000259" key="3">
    <source>
        <dbReference type="Pfam" id="PF10536"/>
    </source>
</evidence>
<sequence>MAEGKQVFEDPDSYGGEEVKSVIQKKHNKISMEALILLSDNEESHRYALGPAFMHEYTMRLQNYYPGMGGKFLFHDFALDWSKWHLSNPVENWPIPNENWTNWVDRVADAKGDLWKEIGIYDAIMLSKIRIEIDKHLFFAALFFWSVPANSFHLNCGMMSPTILDIAALTGLRLHGEEVSAVFSTAKSPCPISYSKTMTAYDKFIDLSIDPNGVTEDEHVRFLVMWLNKFLFCNASHKITKDYTELAIALAAGRKLALAPLVLFHLYRVLAEFLNRKFLNTDGPFWLLHLWLQAYFPEIGPIIVPWNDAPTYGFIYALSTPRPKTFEECFTFFYSECVSRTPIQYTPFSSRTRGPDWFLARPGLAPPEAWEEHTELWASYLIAREYTSTWLLIIHLPKCGVEYYAPNQLARQFGLTQFIPIPPYQLVNRLLVRREKFTTIEEVKGISDQFKTLKKKFRMEAFLEAPQSSLYFDLWWTPYITKLKAEKIEDVLKRISPISIPPTASLKLGEGLITSNPRPAQIAGKKKRRSKPLLKDTISTKILKIKSVEINDDAHDLQKVVLPKELQPQKRSVKVKTKRDPSVKVLTWIPSFQSTYSVAIDSLEFNPSEEEGKEKKKGKDKKERKRKEENNSNKENSSTKDDETTTTLHAKTSAIGAETTEPVEQTNYSVMVFSSLLSNKVPCPISKDVIESSSPEISKEQVKESADDFIDPDVFFSELEVKVNPERSEASTVQPEALACTISVSQPSSKAIEKANEISKNILLTPFKDLVHPDRCIERELVLSTLLWASGFNPEQYEALRRFKEEFPVLTVDYEVSEATQENSEGKLNAIEILSTELVEGLVNYKKMRTSKQNLKEEQDTEAEILQLKIRLAKVVKEEEELEKKMQELTEITCAKKNQHEKAKVEVTALMFLLDALVLLAKVGLPQPGFLMMIGIYKKIQRLFNYCSAQNREGHMAAWGKVYSNEECEDALNFEGLEGLRQFSAVREEWLVDSEWSHGPEKEGKIREGYARDTSNNMSGDFGNENVEVVRSIAELKVAKAVILGNHDAWSTQQFAESLGEEHVGYQRLDYPILKLSIVGGRPFSCGGAQLFRTRLLAARSRFYVNDICGRDWVFGGGDHGDPDLARAISQLKETTKLSIPLVVFGHMHKELAYGNGLRKMIVVGADNTIYLNGAIVPRIKRLVADEQATNSKTLMNNETSVSTPNAIGTVRAFTLVEISDGKLKKIAEAWVSVVGDKTALEEEHILYSRGPGGTEISDNIFDDLILIALQI</sequence>
<feature type="coiled-coil region" evidence="1">
    <location>
        <begin position="865"/>
        <end position="895"/>
    </location>
</feature>
<evidence type="ECO:0000313" key="4">
    <source>
        <dbReference type="EMBL" id="KAF5956778.1"/>
    </source>
</evidence>
<comment type="caution">
    <text evidence="4">The sequence shown here is derived from an EMBL/GenBank/DDBJ whole genome shotgun (WGS) entry which is preliminary data.</text>
</comment>
<protein>
    <recommendedName>
        <fullName evidence="3">Aminotransferase-like plant mobile domain-containing protein</fullName>
    </recommendedName>
</protein>
<organism evidence="4 5">
    <name type="scientific">Camellia sinensis</name>
    <name type="common">Tea plant</name>
    <name type="synonym">Thea sinensis</name>
    <dbReference type="NCBI Taxonomy" id="4442"/>
    <lineage>
        <taxon>Eukaryota</taxon>
        <taxon>Viridiplantae</taxon>
        <taxon>Streptophyta</taxon>
        <taxon>Embryophyta</taxon>
        <taxon>Tracheophyta</taxon>
        <taxon>Spermatophyta</taxon>
        <taxon>Magnoliopsida</taxon>
        <taxon>eudicotyledons</taxon>
        <taxon>Gunneridae</taxon>
        <taxon>Pentapetalae</taxon>
        <taxon>asterids</taxon>
        <taxon>Ericales</taxon>
        <taxon>Theaceae</taxon>
        <taxon>Camellia</taxon>
    </lineage>
</organism>
<feature type="domain" description="Aminotransferase-like plant mobile" evidence="3">
    <location>
        <begin position="119"/>
        <end position="430"/>
    </location>
</feature>
<feature type="compositionally biased region" description="Basic and acidic residues" evidence="2">
    <location>
        <begin position="626"/>
        <end position="643"/>
    </location>
</feature>
<keyword evidence="1" id="KW-0175">Coiled coil</keyword>
<proteinExistence type="predicted"/>
<feature type="region of interest" description="Disordered" evidence="2">
    <location>
        <begin position="607"/>
        <end position="660"/>
    </location>
</feature>
<feature type="compositionally biased region" description="Basic residues" evidence="2">
    <location>
        <begin position="615"/>
        <end position="625"/>
    </location>
</feature>
<evidence type="ECO:0000256" key="1">
    <source>
        <dbReference type="SAM" id="Coils"/>
    </source>
</evidence>
<evidence type="ECO:0000313" key="5">
    <source>
        <dbReference type="Proteomes" id="UP000593564"/>
    </source>
</evidence>
<dbReference type="InterPro" id="IPR029052">
    <property type="entry name" value="Metallo-depent_PP-like"/>
</dbReference>
<name>A0A7J7HXX9_CAMSI</name>
<dbReference type="Proteomes" id="UP000593564">
    <property type="component" value="Unassembled WGS sequence"/>
</dbReference>
<dbReference type="EMBL" id="JACBKZ010000002">
    <property type="protein sequence ID" value="KAF5956778.1"/>
    <property type="molecule type" value="Genomic_DNA"/>
</dbReference>
<dbReference type="PANTHER" id="PTHR35769">
    <property type="entry name" value="CALCINEURIN-LIKE METALLO-PHOSPHOESTERASE SUPERFAMILY PROTEIN"/>
    <property type="match status" value="1"/>
</dbReference>
<accession>A0A7J7HXX9</accession>
<dbReference type="InterPro" id="IPR027629">
    <property type="entry name" value="DevT-like"/>
</dbReference>
<dbReference type="AlphaFoldDB" id="A0A7J7HXX9"/>
<reference evidence="5" key="1">
    <citation type="journal article" date="2020" name="Nat. Commun.">
        <title>Genome assembly of wild tea tree DASZ reveals pedigree and selection history of tea varieties.</title>
        <authorList>
            <person name="Zhang W."/>
            <person name="Zhang Y."/>
            <person name="Qiu H."/>
            <person name="Guo Y."/>
            <person name="Wan H."/>
            <person name="Zhang X."/>
            <person name="Scossa F."/>
            <person name="Alseekh S."/>
            <person name="Zhang Q."/>
            <person name="Wang P."/>
            <person name="Xu L."/>
            <person name="Schmidt M.H."/>
            <person name="Jia X."/>
            <person name="Li D."/>
            <person name="Zhu A."/>
            <person name="Guo F."/>
            <person name="Chen W."/>
            <person name="Ni D."/>
            <person name="Usadel B."/>
            <person name="Fernie A.R."/>
            <person name="Wen W."/>
        </authorList>
    </citation>
    <scope>NUCLEOTIDE SEQUENCE [LARGE SCALE GENOMIC DNA]</scope>
    <source>
        <strain evidence="5">cv. G240</strain>
    </source>
</reference>
<evidence type="ECO:0000256" key="2">
    <source>
        <dbReference type="SAM" id="MobiDB-lite"/>
    </source>
</evidence>
<gene>
    <name evidence="4" type="ORF">HYC85_004003</name>
</gene>
<dbReference type="Pfam" id="PF10536">
    <property type="entry name" value="PMD"/>
    <property type="match status" value="1"/>
</dbReference>
<keyword evidence="5" id="KW-1185">Reference proteome</keyword>
<dbReference type="InterPro" id="IPR019557">
    <property type="entry name" value="AminoTfrase-like_pln_mobile"/>
</dbReference>
<dbReference type="SUPFAM" id="SSF56300">
    <property type="entry name" value="Metallo-dependent phosphatases"/>
    <property type="match status" value="1"/>
</dbReference>
<dbReference type="PANTHER" id="PTHR35769:SF2">
    <property type="entry name" value="CALCINEURIN-LIKE METALLO-PHOSPHOESTERASE SUPERFAMILY PROTEIN"/>
    <property type="match status" value="1"/>
</dbReference>
<reference evidence="4 5" key="2">
    <citation type="submission" date="2020-07" db="EMBL/GenBank/DDBJ databases">
        <title>Genome assembly of wild tea tree DASZ reveals pedigree and selection history of tea varieties.</title>
        <authorList>
            <person name="Zhang W."/>
        </authorList>
    </citation>
    <scope>NUCLEOTIDE SEQUENCE [LARGE SCALE GENOMIC DNA]</scope>
    <source>
        <strain evidence="5">cv. G240</strain>
        <tissue evidence="4">Leaf</tissue>
    </source>
</reference>